<dbReference type="PROSITE" id="PS50297">
    <property type="entry name" value="ANK_REP_REGION"/>
    <property type="match status" value="2"/>
</dbReference>
<dbReference type="InterPro" id="IPR036770">
    <property type="entry name" value="Ankyrin_rpt-contain_sf"/>
</dbReference>
<evidence type="ECO:0000313" key="4">
    <source>
        <dbReference type="EMBL" id="KAK6167357.1"/>
    </source>
</evidence>
<accession>A0AAN8IXH6</accession>
<dbReference type="InterPro" id="IPR002110">
    <property type="entry name" value="Ankyrin_rpt"/>
</dbReference>
<reference evidence="4 5" key="1">
    <citation type="submission" date="2024-01" db="EMBL/GenBank/DDBJ databases">
        <title>The genome of the rayed Mediterranean limpet Patella caerulea (Linnaeus, 1758).</title>
        <authorList>
            <person name="Anh-Thu Weber A."/>
            <person name="Halstead-Nussloch G."/>
        </authorList>
    </citation>
    <scope>NUCLEOTIDE SEQUENCE [LARGE SCALE GENOMIC DNA]</scope>
    <source>
        <strain evidence="4">AATW-2023a</strain>
        <tissue evidence="4">Whole specimen</tissue>
    </source>
</reference>
<keyword evidence="2 3" id="KW-0040">ANK repeat</keyword>
<evidence type="ECO:0000256" key="2">
    <source>
        <dbReference type="ARBA" id="ARBA00023043"/>
    </source>
</evidence>
<evidence type="ECO:0000313" key="5">
    <source>
        <dbReference type="Proteomes" id="UP001347796"/>
    </source>
</evidence>
<dbReference type="PANTHER" id="PTHR24201">
    <property type="entry name" value="ANK_REP_REGION DOMAIN-CONTAINING PROTEIN"/>
    <property type="match status" value="1"/>
</dbReference>
<evidence type="ECO:0000256" key="1">
    <source>
        <dbReference type="ARBA" id="ARBA00022737"/>
    </source>
</evidence>
<dbReference type="PRINTS" id="PR01415">
    <property type="entry name" value="ANKYRIN"/>
</dbReference>
<feature type="repeat" description="ANK" evidence="3">
    <location>
        <begin position="138"/>
        <end position="170"/>
    </location>
</feature>
<organism evidence="4 5">
    <name type="scientific">Patella caerulea</name>
    <name type="common">Rayed Mediterranean limpet</name>
    <dbReference type="NCBI Taxonomy" id="87958"/>
    <lineage>
        <taxon>Eukaryota</taxon>
        <taxon>Metazoa</taxon>
        <taxon>Spiralia</taxon>
        <taxon>Lophotrochozoa</taxon>
        <taxon>Mollusca</taxon>
        <taxon>Gastropoda</taxon>
        <taxon>Patellogastropoda</taxon>
        <taxon>Patelloidea</taxon>
        <taxon>Patellidae</taxon>
        <taxon>Patella</taxon>
    </lineage>
</organism>
<dbReference type="Gene3D" id="1.25.40.20">
    <property type="entry name" value="Ankyrin repeat-containing domain"/>
    <property type="match status" value="1"/>
</dbReference>
<dbReference type="PANTHER" id="PTHR24201:SF16">
    <property type="entry name" value="ANKYRIN-1-LIKE-RELATED"/>
    <property type="match status" value="1"/>
</dbReference>
<name>A0AAN8IXH6_PATCE</name>
<dbReference type="Proteomes" id="UP001347796">
    <property type="component" value="Unassembled WGS sequence"/>
</dbReference>
<feature type="repeat" description="ANK" evidence="3">
    <location>
        <begin position="105"/>
        <end position="137"/>
    </location>
</feature>
<dbReference type="SUPFAM" id="SSF48403">
    <property type="entry name" value="Ankyrin repeat"/>
    <property type="match status" value="1"/>
</dbReference>
<protein>
    <submittedName>
        <fullName evidence="4">Uncharacterized protein</fullName>
    </submittedName>
</protein>
<dbReference type="AlphaFoldDB" id="A0AAN8IXH6"/>
<dbReference type="Pfam" id="PF12796">
    <property type="entry name" value="Ank_2"/>
    <property type="match status" value="1"/>
</dbReference>
<sequence>MVAEVMLVDAVPMTTRKSLKASSTSGDAVAFLGQLKRNEDSLVEQAKLLEKTDRVYLKQVLSTDIEGWTPFHAFVLRGARKLVKISLRCGVDANLRMGQPDNLPGGCSPLHLAAYRGDVSIIQLLIQYDADVNRKDFSNKTPVFYAATHNNTLAVKKLLKEGADISDIDTDQRQIYRNKNLRRSPALLCLKSTLL</sequence>
<keyword evidence="1" id="KW-0677">Repeat</keyword>
<comment type="caution">
    <text evidence="4">The sequence shown here is derived from an EMBL/GenBank/DDBJ whole genome shotgun (WGS) entry which is preliminary data.</text>
</comment>
<proteinExistence type="predicted"/>
<dbReference type="InterPro" id="IPR050776">
    <property type="entry name" value="Ank_Repeat/CDKN_Inhibitor"/>
</dbReference>
<dbReference type="EMBL" id="JAZGQO010000018">
    <property type="protein sequence ID" value="KAK6167357.1"/>
    <property type="molecule type" value="Genomic_DNA"/>
</dbReference>
<evidence type="ECO:0000256" key="3">
    <source>
        <dbReference type="PROSITE-ProRule" id="PRU00023"/>
    </source>
</evidence>
<gene>
    <name evidence="4" type="ORF">SNE40_021405</name>
</gene>
<keyword evidence="5" id="KW-1185">Reference proteome</keyword>
<dbReference type="SMART" id="SM00248">
    <property type="entry name" value="ANK"/>
    <property type="match status" value="3"/>
</dbReference>
<dbReference type="PROSITE" id="PS50088">
    <property type="entry name" value="ANK_REPEAT"/>
    <property type="match status" value="2"/>
</dbReference>
<dbReference type="GO" id="GO:0005634">
    <property type="term" value="C:nucleus"/>
    <property type="evidence" value="ECO:0007669"/>
    <property type="project" value="TreeGrafter"/>
</dbReference>